<protein>
    <submittedName>
        <fullName evidence="1">Uncharacterized protein</fullName>
    </submittedName>
</protein>
<organism evidence="1 2">
    <name type="scientific">Spirosoma telluris</name>
    <dbReference type="NCBI Taxonomy" id="2183553"/>
    <lineage>
        <taxon>Bacteria</taxon>
        <taxon>Pseudomonadati</taxon>
        <taxon>Bacteroidota</taxon>
        <taxon>Cytophagia</taxon>
        <taxon>Cytophagales</taxon>
        <taxon>Cytophagaceae</taxon>
        <taxon>Spirosoma</taxon>
    </lineage>
</organism>
<dbReference type="AlphaFoldDB" id="A0A327NCW3"/>
<evidence type="ECO:0000313" key="2">
    <source>
        <dbReference type="Proteomes" id="UP000249016"/>
    </source>
</evidence>
<evidence type="ECO:0000313" key="1">
    <source>
        <dbReference type="EMBL" id="RAI72912.1"/>
    </source>
</evidence>
<sequence length="175" mass="20524">MEFYNLKSFERIFYLDYVNTYKLETGFVSLSFALQSSRKIAELLAHNKLPLISAQKFISKLGNFGQLEFQKRLLLELIDNENATEYHLLIEPFFSDNIINYKLKNLYNVEITDIEIETDTVWVLLTEANLNERSSEPLSYEILLKNGIKIYKGFTFNLIVYTNEFGDFALRFDAI</sequence>
<name>A0A327NCW3_9BACT</name>
<dbReference type="EMBL" id="QLII01000004">
    <property type="protein sequence ID" value="RAI72912.1"/>
    <property type="molecule type" value="Genomic_DNA"/>
</dbReference>
<proteinExistence type="predicted"/>
<reference evidence="1 2" key="1">
    <citation type="submission" date="2018-06" db="EMBL/GenBank/DDBJ databases">
        <title>Spirosoma sp. HMF3257 Genome sequencing and assembly.</title>
        <authorList>
            <person name="Kang H."/>
            <person name="Cha I."/>
            <person name="Kim H."/>
            <person name="Kang J."/>
            <person name="Joh K."/>
        </authorList>
    </citation>
    <scope>NUCLEOTIDE SEQUENCE [LARGE SCALE GENOMIC DNA]</scope>
    <source>
        <strain evidence="1 2">HMF3257</strain>
    </source>
</reference>
<accession>A0A327NCW3</accession>
<dbReference type="Proteomes" id="UP000249016">
    <property type="component" value="Unassembled WGS sequence"/>
</dbReference>
<comment type="caution">
    <text evidence="1">The sequence shown here is derived from an EMBL/GenBank/DDBJ whole genome shotgun (WGS) entry which is preliminary data.</text>
</comment>
<keyword evidence="2" id="KW-1185">Reference proteome</keyword>
<gene>
    <name evidence="1" type="ORF">HMF3257_39090</name>
</gene>
<dbReference type="RefSeq" id="WP_111351472.1">
    <property type="nucleotide sequence ID" value="NZ_QLII01000004.1"/>
</dbReference>